<dbReference type="EMBL" id="LAZR01051965">
    <property type="protein sequence ID" value="KKK84015.1"/>
    <property type="molecule type" value="Genomic_DNA"/>
</dbReference>
<protein>
    <recommendedName>
        <fullName evidence="2">Sulfatase N-terminal domain-containing protein</fullName>
    </recommendedName>
</protein>
<dbReference type="Gene3D" id="3.40.720.10">
    <property type="entry name" value="Alkaline Phosphatase, subunit A"/>
    <property type="match status" value="1"/>
</dbReference>
<sequence>MNFWIYILILLSYGTKFTLTSAQTPNILWITIEDTSPQFIGCYGNSDARTPTIDCIAEEGV</sequence>
<reference evidence="1" key="1">
    <citation type="journal article" date="2015" name="Nature">
        <title>Complex archaea that bridge the gap between prokaryotes and eukaryotes.</title>
        <authorList>
            <person name="Spang A."/>
            <person name="Saw J.H."/>
            <person name="Jorgensen S.L."/>
            <person name="Zaremba-Niedzwiedzka K."/>
            <person name="Martijn J."/>
            <person name="Lind A.E."/>
            <person name="van Eijk R."/>
            <person name="Schleper C."/>
            <person name="Guy L."/>
            <person name="Ettema T.J."/>
        </authorList>
    </citation>
    <scope>NUCLEOTIDE SEQUENCE</scope>
</reference>
<evidence type="ECO:0008006" key="2">
    <source>
        <dbReference type="Google" id="ProtNLM"/>
    </source>
</evidence>
<comment type="caution">
    <text evidence="1">The sequence shown here is derived from an EMBL/GenBank/DDBJ whole genome shotgun (WGS) entry which is preliminary data.</text>
</comment>
<dbReference type="AlphaFoldDB" id="A0A0F8ZDJ9"/>
<dbReference type="InterPro" id="IPR017850">
    <property type="entry name" value="Alkaline_phosphatase_core_sf"/>
</dbReference>
<dbReference type="SUPFAM" id="SSF53649">
    <property type="entry name" value="Alkaline phosphatase-like"/>
    <property type="match status" value="1"/>
</dbReference>
<name>A0A0F8ZDJ9_9ZZZZ</name>
<proteinExistence type="predicted"/>
<evidence type="ECO:0000313" key="1">
    <source>
        <dbReference type="EMBL" id="KKK84015.1"/>
    </source>
</evidence>
<gene>
    <name evidence="1" type="ORF">LCGC14_2787600</name>
</gene>
<organism evidence="1">
    <name type="scientific">marine sediment metagenome</name>
    <dbReference type="NCBI Taxonomy" id="412755"/>
    <lineage>
        <taxon>unclassified sequences</taxon>
        <taxon>metagenomes</taxon>
        <taxon>ecological metagenomes</taxon>
    </lineage>
</organism>
<accession>A0A0F8ZDJ9</accession>